<name>A0ABQ1GUL7_9BACL</name>
<sequence length="99" mass="10905">MEVSGDPEERASGDPGDRDCEREVSEDRRGPRRGLRCRRAGRVAPDLDQVLAPVRDLVRRGDPGLALDLSDVDVTALRGAVFFFLPEFSSGRLIVITVQ</sequence>
<proteinExistence type="predicted"/>
<comment type="caution">
    <text evidence="2">The sequence shown here is derived from an EMBL/GenBank/DDBJ whole genome shotgun (WGS) entry which is preliminary data.</text>
</comment>
<evidence type="ECO:0008006" key="4">
    <source>
        <dbReference type="Google" id="ProtNLM"/>
    </source>
</evidence>
<feature type="compositionally biased region" description="Basic and acidic residues" evidence="1">
    <location>
        <begin position="7"/>
        <end position="29"/>
    </location>
</feature>
<protein>
    <recommendedName>
        <fullName evidence="4">STAS domain-containing protein</fullName>
    </recommendedName>
</protein>
<feature type="region of interest" description="Disordered" evidence="1">
    <location>
        <begin position="1"/>
        <end position="34"/>
    </location>
</feature>
<evidence type="ECO:0000256" key="1">
    <source>
        <dbReference type="SAM" id="MobiDB-lite"/>
    </source>
</evidence>
<organism evidence="2 3">
    <name type="scientific">Kroppenstedtia guangzhouensis</name>
    <dbReference type="NCBI Taxonomy" id="1274356"/>
    <lineage>
        <taxon>Bacteria</taxon>
        <taxon>Bacillati</taxon>
        <taxon>Bacillota</taxon>
        <taxon>Bacilli</taxon>
        <taxon>Bacillales</taxon>
        <taxon>Thermoactinomycetaceae</taxon>
        <taxon>Kroppenstedtia</taxon>
    </lineage>
</organism>
<dbReference type="Proteomes" id="UP000617979">
    <property type="component" value="Unassembled WGS sequence"/>
</dbReference>
<keyword evidence="3" id="KW-1185">Reference proteome</keyword>
<evidence type="ECO:0000313" key="2">
    <source>
        <dbReference type="EMBL" id="GGA50304.1"/>
    </source>
</evidence>
<dbReference type="RefSeq" id="WP_188432792.1">
    <property type="nucleotide sequence ID" value="NZ_BMEX01000008.1"/>
</dbReference>
<evidence type="ECO:0000313" key="3">
    <source>
        <dbReference type="Proteomes" id="UP000617979"/>
    </source>
</evidence>
<accession>A0ABQ1GUL7</accession>
<gene>
    <name evidence="2" type="ORF">GCM10007416_24340</name>
</gene>
<dbReference type="EMBL" id="BMEX01000008">
    <property type="protein sequence ID" value="GGA50304.1"/>
    <property type="molecule type" value="Genomic_DNA"/>
</dbReference>
<reference evidence="3" key="1">
    <citation type="journal article" date="2019" name="Int. J. Syst. Evol. Microbiol.">
        <title>The Global Catalogue of Microorganisms (GCM) 10K type strain sequencing project: providing services to taxonomists for standard genome sequencing and annotation.</title>
        <authorList>
            <consortium name="The Broad Institute Genomics Platform"/>
            <consortium name="The Broad Institute Genome Sequencing Center for Infectious Disease"/>
            <person name="Wu L."/>
            <person name="Ma J."/>
        </authorList>
    </citation>
    <scope>NUCLEOTIDE SEQUENCE [LARGE SCALE GENOMIC DNA]</scope>
    <source>
        <strain evidence="3">CGMCC 1.12404</strain>
    </source>
</reference>